<feature type="compositionally biased region" description="Low complexity" evidence="5">
    <location>
        <begin position="139"/>
        <end position="165"/>
    </location>
</feature>
<reference evidence="6 7" key="1">
    <citation type="submission" date="2016-07" db="EMBL/GenBank/DDBJ databases">
        <title>Pervasive Adenine N6-methylation of Active Genes in Fungi.</title>
        <authorList>
            <consortium name="DOE Joint Genome Institute"/>
            <person name="Mondo S.J."/>
            <person name="Dannebaum R.O."/>
            <person name="Kuo R.C."/>
            <person name="Labutti K."/>
            <person name="Haridas S."/>
            <person name="Kuo A."/>
            <person name="Salamov A."/>
            <person name="Ahrendt S.R."/>
            <person name="Lipzen A."/>
            <person name="Sullivan W."/>
            <person name="Andreopoulos W.B."/>
            <person name="Clum A."/>
            <person name="Lindquist E."/>
            <person name="Daum C."/>
            <person name="Ramamoorthy G.K."/>
            <person name="Gryganskyi A."/>
            <person name="Culley D."/>
            <person name="Magnuson J.K."/>
            <person name="James T.Y."/>
            <person name="O'Malley M.A."/>
            <person name="Stajich J.E."/>
            <person name="Spatafora J.W."/>
            <person name="Visel A."/>
            <person name="Grigoriev I.V."/>
        </authorList>
    </citation>
    <scope>NUCLEOTIDE SEQUENCE [LARGE SCALE GENOMIC DNA]</scope>
    <source>
        <strain evidence="6 7">NRRL 2496</strain>
    </source>
</reference>
<name>A0A1X2HCK8_SYNRA</name>
<feature type="region of interest" description="Disordered" evidence="5">
    <location>
        <begin position="492"/>
        <end position="518"/>
    </location>
</feature>
<evidence type="ECO:0000256" key="5">
    <source>
        <dbReference type="SAM" id="MobiDB-lite"/>
    </source>
</evidence>
<feature type="compositionally biased region" description="Pro residues" evidence="5">
    <location>
        <begin position="8"/>
        <end position="21"/>
    </location>
</feature>
<feature type="compositionally biased region" description="Low complexity" evidence="5">
    <location>
        <begin position="501"/>
        <end position="513"/>
    </location>
</feature>
<evidence type="ECO:0000256" key="3">
    <source>
        <dbReference type="ARBA" id="ARBA00023163"/>
    </source>
</evidence>
<proteinExistence type="predicted"/>
<dbReference type="Proteomes" id="UP000242180">
    <property type="component" value="Unassembled WGS sequence"/>
</dbReference>
<evidence type="ECO:0000256" key="1">
    <source>
        <dbReference type="ARBA" id="ARBA00004123"/>
    </source>
</evidence>
<keyword evidence="4" id="KW-0539">Nucleus</keyword>
<dbReference type="GO" id="GO:0006357">
    <property type="term" value="P:regulation of transcription by RNA polymerase II"/>
    <property type="evidence" value="ECO:0007669"/>
    <property type="project" value="TreeGrafter"/>
</dbReference>
<feature type="region of interest" description="Disordered" evidence="5">
    <location>
        <begin position="303"/>
        <end position="330"/>
    </location>
</feature>
<dbReference type="PANTHER" id="PTHR21277">
    <property type="entry name" value="TRANSCRIPTIONAL ADAPTER 1"/>
    <property type="match status" value="1"/>
</dbReference>
<protein>
    <submittedName>
        <fullName evidence="6">Transcriptional regulator of RNA polII, SAGA, subunit-domain-containing protein</fullName>
    </submittedName>
</protein>
<dbReference type="CDD" id="cd22933">
    <property type="entry name" value="HFD_HFI1"/>
    <property type="match status" value="1"/>
</dbReference>
<comment type="subcellular location">
    <subcellularLocation>
        <location evidence="1">Nucleus</location>
    </subcellularLocation>
</comment>
<sequence length="574" mass="62193">MEEKTSPAPQPSSPAPSPPPRATEADTSNTPKEESEQPSSPSPALDPPGDPEVKQEDQQDSNPQPQAENEVDASQPPVTEAIKPENGDEPTQNGSRDEETTVAPHEQQEQVQQQQQQESSQQQQQQPPSPSPPPPPPSSSDASMPSMTPASTSTTTTITPAMTTADTNGQRNATEEDQETPTPRDTYGLLNQSNSASMTTTPTPAMTLTPNGAPQKKKPVIKGRFPDSMTPTARQDVISLKQQLADALGENGPLYWDALKDFVSGKLNRQEFDFYANLYLSQENAYLHNSFILSTVHNAQTSIAPPSKHRSVGWAKRKRHKDGGEEQELDPRKRKLKLDVMSLSKADRDRLKSLVKAGDKDRLRPFVDKLLGPRISKIPPLPLPKVQPAISAEYSKGLMAPLCADLKELPGPDTLRARMNSIALEHGMLGGVTEEVVSAMMFATESYVKSAIANAVSKRRVNRSIGLHMQMDTAASRALATRLITGTEDVATPQLDDDESGSSPSSASTQSSSARTPDDSIALRDLAFSFSVQPYVLVENPLNAEKLTALLTDSEDEETDDNLGDSCSEADFDI</sequence>
<dbReference type="GO" id="GO:0003713">
    <property type="term" value="F:transcription coactivator activity"/>
    <property type="evidence" value="ECO:0007669"/>
    <property type="project" value="TreeGrafter"/>
</dbReference>
<evidence type="ECO:0000256" key="2">
    <source>
        <dbReference type="ARBA" id="ARBA00023015"/>
    </source>
</evidence>
<organism evidence="6 7">
    <name type="scientific">Syncephalastrum racemosum</name>
    <name type="common">Filamentous fungus</name>
    <dbReference type="NCBI Taxonomy" id="13706"/>
    <lineage>
        <taxon>Eukaryota</taxon>
        <taxon>Fungi</taxon>
        <taxon>Fungi incertae sedis</taxon>
        <taxon>Mucoromycota</taxon>
        <taxon>Mucoromycotina</taxon>
        <taxon>Mucoromycetes</taxon>
        <taxon>Mucorales</taxon>
        <taxon>Syncephalastraceae</taxon>
        <taxon>Syncephalastrum</taxon>
    </lineage>
</organism>
<feature type="compositionally biased region" description="Low complexity" evidence="5">
    <location>
        <begin position="195"/>
        <end position="207"/>
    </location>
</feature>
<dbReference type="InterPro" id="IPR024738">
    <property type="entry name" value="Hfi1/Tada1"/>
</dbReference>
<dbReference type="GO" id="GO:0005634">
    <property type="term" value="C:nucleus"/>
    <property type="evidence" value="ECO:0007669"/>
    <property type="project" value="UniProtKB-SubCell"/>
</dbReference>
<feature type="compositionally biased region" description="Basic residues" evidence="5">
    <location>
        <begin position="307"/>
        <end position="321"/>
    </location>
</feature>
<feature type="compositionally biased region" description="Pro residues" evidence="5">
    <location>
        <begin position="40"/>
        <end position="50"/>
    </location>
</feature>
<feature type="compositionally biased region" description="Acidic residues" evidence="5">
    <location>
        <begin position="553"/>
        <end position="574"/>
    </location>
</feature>
<comment type="caution">
    <text evidence="6">The sequence shown here is derived from an EMBL/GenBank/DDBJ whole genome shotgun (WGS) entry which is preliminary data.</text>
</comment>
<dbReference type="PANTHER" id="PTHR21277:SF5">
    <property type="entry name" value="TRANSCRIPTIONAL ADAPTER 1"/>
    <property type="match status" value="1"/>
</dbReference>
<dbReference type="Pfam" id="PF12767">
    <property type="entry name" value="SAGA-Tad1"/>
    <property type="match status" value="1"/>
</dbReference>
<accession>A0A1X2HCK8</accession>
<gene>
    <name evidence="6" type="ORF">BCR43DRAFT_524607</name>
</gene>
<evidence type="ECO:0000256" key="4">
    <source>
        <dbReference type="ARBA" id="ARBA00023242"/>
    </source>
</evidence>
<evidence type="ECO:0000313" key="7">
    <source>
        <dbReference type="Proteomes" id="UP000242180"/>
    </source>
</evidence>
<feature type="compositionally biased region" description="Pro residues" evidence="5">
    <location>
        <begin position="127"/>
        <end position="138"/>
    </location>
</feature>
<dbReference type="AlphaFoldDB" id="A0A1X2HCK8"/>
<feature type="region of interest" description="Disordered" evidence="5">
    <location>
        <begin position="1"/>
        <end position="230"/>
    </location>
</feature>
<keyword evidence="7" id="KW-1185">Reference proteome</keyword>
<dbReference type="OrthoDB" id="10264870at2759"/>
<dbReference type="InParanoid" id="A0A1X2HCK8"/>
<dbReference type="STRING" id="13706.A0A1X2HCK8"/>
<evidence type="ECO:0000313" key="6">
    <source>
        <dbReference type="EMBL" id="ORY96529.1"/>
    </source>
</evidence>
<dbReference type="OMA" id="WTHTREP"/>
<keyword evidence="3" id="KW-0804">Transcription</keyword>
<dbReference type="GO" id="GO:0000124">
    <property type="term" value="C:SAGA complex"/>
    <property type="evidence" value="ECO:0007669"/>
    <property type="project" value="UniProtKB-ARBA"/>
</dbReference>
<dbReference type="EMBL" id="MCGN01000005">
    <property type="protein sequence ID" value="ORY96529.1"/>
    <property type="molecule type" value="Genomic_DNA"/>
</dbReference>
<keyword evidence="2" id="KW-0805">Transcription regulation</keyword>
<feature type="region of interest" description="Disordered" evidence="5">
    <location>
        <begin position="549"/>
        <end position="574"/>
    </location>
</feature>
<feature type="compositionally biased region" description="Low complexity" evidence="5">
    <location>
        <begin position="109"/>
        <end position="126"/>
    </location>
</feature>